<protein>
    <submittedName>
        <fullName evidence="1">Arc family DNA-binding protein</fullName>
    </submittedName>
</protein>
<gene>
    <name evidence="1" type="ORF">E5357_06275</name>
</gene>
<dbReference type="EMBL" id="SRZB01000009">
    <property type="protein sequence ID" value="TGX99211.1"/>
    <property type="molecule type" value="Genomic_DNA"/>
</dbReference>
<comment type="caution">
    <text evidence="1">The sequence shown here is derived from an EMBL/GenBank/DDBJ whole genome shotgun (WGS) entry which is preliminary data.</text>
</comment>
<evidence type="ECO:0000313" key="1">
    <source>
        <dbReference type="EMBL" id="TGX99211.1"/>
    </source>
</evidence>
<sequence>MVRFLISTPETMRNELKKIAKEHGQTLNGLIRQILWEWVENQGKQDKETKYAGN</sequence>
<name>A0AC61R114_9FIRM</name>
<evidence type="ECO:0000313" key="2">
    <source>
        <dbReference type="Proteomes" id="UP000307720"/>
    </source>
</evidence>
<accession>A0AC61R114</accession>
<dbReference type="Proteomes" id="UP000307720">
    <property type="component" value="Unassembled WGS sequence"/>
</dbReference>
<organism evidence="1 2">
    <name type="scientific">Hominisplanchenecus murintestinalis</name>
    <dbReference type="NCBI Taxonomy" id="2941517"/>
    <lineage>
        <taxon>Bacteria</taxon>
        <taxon>Bacillati</taxon>
        <taxon>Bacillota</taxon>
        <taxon>Clostridia</taxon>
        <taxon>Lachnospirales</taxon>
        <taxon>Lachnospiraceae</taxon>
        <taxon>Hominisplanchenecus</taxon>
    </lineage>
</organism>
<proteinExistence type="predicted"/>
<reference evidence="1" key="1">
    <citation type="submission" date="2019-04" db="EMBL/GenBank/DDBJ databases">
        <title>Microbes associate with the intestines of laboratory mice.</title>
        <authorList>
            <person name="Navarre W."/>
            <person name="Wong E."/>
            <person name="Huang K."/>
            <person name="Tropini C."/>
            <person name="Ng K."/>
            <person name="Yu B."/>
        </authorList>
    </citation>
    <scope>NUCLEOTIDE SEQUENCE</scope>
    <source>
        <strain evidence="1">NM72_1-8</strain>
    </source>
</reference>
<keyword evidence="2" id="KW-1185">Reference proteome</keyword>
<keyword evidence="1" id="KW-0238">DNA-binding</keyword>